<accession>A0A6I3L5H3</accession>
<evidence type="ECO:0000313" key="2">
    <source>
        <dbReference type="Proteomes" id="UP000432464"/>
    </source>
</evidence>
<keyword evidence="2" id="KW-1185">Reference proteome</keyword>
<dbReference type="Pfam" id="PF14106">
    <property type="entry name" value="DUF4279"/>
    <property type="match status" value="1"/>
</dbReference>
<comment type="caution">
    <text evidence="1">The sequence shown here is derived from an EMBL/GenBank/DDBJ whole genome shotgun (WGS) entry which is preliminary data.</text>
</comment>
<proteinExistence type="predicted"/>
<gene>
    <name evidence="1" type="ORF">GLP40_32955</name>
</gene>
<organism evidence="1 2">
    <name type="scientific">Nocardia aurantiaca</name>
    <dbReference type="NCBI Taxonomy" id="2675850"/>
    <lineage>
        <taxon>Bacteria</taxon>
        <taxon>Bacillati</taxon>
        <taxon>Actinomycetota</taxon>
        <taxon>Actinomycetes</taxon>
        <taxon>Mycobacteriales</taxon>
        <taxon>Nocardiaceae</taxon>
        <taxon>Nocardia</taxon>
    </lineage>
</organism>
<dbReference type="AlphaFoldDB" id="A0A6I3L5H3"/>
<evidence type="ECO:0000313" key="1">
    <source>
        <dbReference type="EMBL" id="MTE17532.1"/>
    </source>
</evidence>
<sequence length="180" mass="19302">MNGTHQDSWCSLCGPRMGSRCTRPDCDGDGMSEDVMMEPPSADRKWTAGSIRLASYTVSASEISARLGIVADKEFERGSPMSPRNPDSARRKNSAWIRRSGLANDSDLADHVRVLVGLLDGCREELARLSVDCQAELFLGFGSENGQGGCALPADLLADVAGLGLDIVLDLYPPGAVEDW</sequence>
<reference evidence="1 2" key="1">
    <citation type="submission" date="2019-11" db="EMBL/GenBank/DDBJ databases">
        <title>Nocardia sp. nov. CT2-14 isolated from soil.</title>
        <authorList>
            <person name="Kanchanasin P."/>
            <person name="Tanasupawat S."/>
            <person name="Yuki M."/>
            <person name="Kudo T."/>
        </authorList>
    </citation>
    <scope>NUCLEOTIDE SEQUENCE [LARGE SCALE GENOMIC DNA]</scope>
    <source>
        <strain evidence="1 2">CT2-14</strain>
    </source>
</reference>
<name>A0A6I3L5H3_9NOCA</name>
<dbReference type="InterPro" id="IPR025459">
    <property type="entry name" value="DUF4279"/>
</dbReference>
<dbReference type="Proteomes" id="UP000432464">
    <property type="component" value="Unassembled WGS sequence"/>
</dbReference>
<dbReference type="EMBL" id="WMBB01000030">
    <property type="protein sequence ID" value="MTE17532.1"/>
    <property type="molecule type" value="Genomic_DNA"/>
</dbReference>
<protein>
    <submittedName>
        <fullName evidence="1">DUF4279 domain-containing protein</fullName>
    </submittedName>
</protein>